<organism evidence="1 2">
    <name type="scientific">Anaerobutyricum hallii</name>
    <dbReference type="NCBI Taxonomy" id="39488"/>
    <lineage>
        <taxon>Bacteria</taxon>
        <taxon>Bacillati</taxon>
        <taxon>Bacillota</taxon>
        <taxon>Clostridia</taxon>
        <taxon>Lachnospirales</taxon>
        <taxon>Lachnospiraceae</taxon>
        <taxon>Anaerobutyricum</taxon>
    </lineage>
</organism>
<dbReference type="RefSeq" id="WP_118329840.1">
    <property type="nucleotide sequence ID" value="NZ_QSEP01000199.1"/>
</dbReference>
<dbReference type="Gene3D" id="3.40.50.150">
    <property type="entry name" value="Vaccinia Virus protein VP39"/>
    <property type="match status" value="1"/>
</dbReference>
<sequence length="155" mass="18021">MSDFSMDRKFDLIITPSKSFQAITDIEKAKSTLNCIKKHMLRESILLLDLFDLKLLEEQNSIIGEKVSIFTKGNLNATYECIEVDIDNNIIYSKMTIKETTMGVDREYIDYQKLRYYTIEQITQLLLDTGFEVVNIYRGYNCHSKNGLIISVRII</sequence>
<reference evidence="1 2" key="1">
    <citation type="submission" date="2018-08" db="EMBL/GenBank/DDBJ databases">
        <title>A genome reference for cultivated species of the human gut microbiota.</title>
        <authorList>
            <person name="Zou Y."/>
            <person name="Xue W."/>
            <person name="Luo G."/>
        </authorList>
    </citation>
    <scope>NUCLEOTIDE SEQUENCE [LARGE SCALE GENOMIC DNA]</scope>
    <source>
        <strain evidence="1 2">AM48-23BH</strain>
    </source>
</reference>
<dbReference type="Proteomes" id="UP000286561">
    <property type="component" value="Unassembled WGS sequence"/>
</dbReference>
<dbReference type="EMBL" id="QSEP01000199">
    <property type="protein sequence ID" value="RGZ76110.1"/>
    <property type="molecule type" value="Genomic_DNA"/>
</dbReference>
<protein>
    <recommendedName>
        <fullName evidence="3">Class I SAM-dependent methyltransferase</fullName>
    </recommendedName>
</protein>
<accession>A0A413PJ82</accession>
<evidence type="ECO:0000313" key="1">
    <source>
        <dbReference type="EMBL" id="RGZ76110.1"/>
    </source>
</evidence>
<proteinExistence type="predicted"/>
<dbReference type="InterPro" id="IPR029063">
    <property type="entry name" value="SAM-dependent_MTases_sf"/>
</dbReference>
<dbReference type="Gene3D" id="2.20.130.10">
    <property type="entry name" value="CAC2371-like domains"/>
    <property type="match status" value="1"/>
</dbReference>
<evidence type="ECO:0000313" key="2">
    <source>
        <dbReference type="Proteomes" id="UP000286561"/>
    </source>
</evidence>
<name>A0A413PJ82_9FIRM</name>
<gene>
    <name evidence="1" type="ORF">DW972_15290</name>
</gene>
<dbReference type="SUPFAM" id="SSF53335">
    <property type="entry name" value="S-adenosyl-L-methionine-dependent methyltransferases"/>
    <property type="match status" value="1"/>
</dbReference>
<comment type="caution">
    <text evidence="1">The sequence shown here is derived from an EMBL/GenBank/DDBJ whole genome shotgun (WGS) entry which is preliminary data.</text>
</comment>
<dbReference type="AlphaFoldDB" id="A0A413PJ82"/>
<evidence type="ECO:0008006" key="3">
    <source>
        <dbReference type="Google" id="ProtNLM"/>
    </source>
</evidence>